<reference evidence="3 4" key="1">
    <citation type="submission" date="2015-08" db="EMBL/GenBank/DDBJ databases">
        <title>Next Generation Sequencing and Analysis of the Genome of Puccinia sorghi L Schw, the Causal Agent of Maize Common Rust.</title>
        <authorList>
            <person name="Rochi L."/>
            <person name="Burguener G."/>
            <person name="Darino M."/>
            <person name="Turjanski A."/>
            <person name="Kreff E."/>
            <person name="Dieguez M.J."/>
            <person name="Sacco F."/>
        </authorList>
    </citation>
    <scope>NUCLEOTIDE SEQUENCE [LARGE SCALE GENOMIC DNA]</scope>
    <source>
        <strain evidence="3 4">RO10H11247</strain>
    </source>
</reference>
<feature type="region of interest" description="Disordered" evidence="1">
    <location>
        <begin position="731"/>
        <end position="750"/>
    </location>
</feature>
<keyword evidence="2" id="KW-0472">Membrane</keyword>
<feature type="compositionally biased region" description="Pro residues" evidence="1">
    <location>
        <begin position="512"/>
        <end position="524"/>
    </location>
</feature>
<name>A0A0L6URZ7_9BASI</name>
<protein>
    <submittedName>
        <fullName evidence="3">Uncharacterized protein</fullName>
    </submittedName>
</protein>
<keyword evidence="2" id="KW-1133">Transmembrane helix</keyword>
<feature type="compositionally biased region" description="Low complexity" evidence="1">
    <location>
        <begin position="834"/>
        <end position="854"/>
    </location>
</feature>
<keyword evidence="4" id="KW-1185">Reference proteome</keyword>
<feature type="compositionally biased region" description="Basic and acidic residues" evidence="1">
    <location>
        <begin position="938"/>
        <end position="949"/>
    </location>
</feature>
<accession>A0A0L6URZ7</accession>
<evidence type="ECO:0000256" key="2">
    <source>
        <dbReference type="SAM" id="Phobius"/>
    </source>
</evidence>
<keyword evidence="2" id="KW-0812">Transmembrane</keyword>
<dbReference type="Proteomes" id="UP000037035">
    <property type="component" value="Unassembled WGS sequence"/>
</dbReference>
<feature type="region of interest" description="Disordered" evidence="1">
    <location>
        <begin position="511"/>
        <end position="564"/>
    </location>
</feature>
<feature type="region of interest" description="Disordered" evidence="1">
    <location>
        <begin position="797"/>
        <end position="865"/>
    </location>
</feature>
<organism evidence="3 4">
    <name type="scientific">Puccinia sorghi</name>
    <dbReference type="NCBI Taxonomy" id="27349"/>
    <lineage>
        <taxon>Eukaryota</taxon>
        <taxon>Fungi</taxon>
        <taxon>Dikarya</taxon>
        <taxon>Basidiomycota</taxon>
        <taxon>Pucciniomycotina</taxon>
        <taxon>Pucciniomycetes</taxon>
        <taxon>Pucciniales</taxon>
        <taxon>Pucciniaceae</taxon>
        <taxon>Puccinia</taxon>
    </lineage>
</organism>
<dbReference type="EMBL" id="LAVV01009069">
    <property type="protein sequence ID" value="KNZ51289.1"/>
    <property type="molecule type" value="Genomic_DNA"/>
</dbReference>
<dbReference type="VEuPathDB" id="FungiDB:VP01_400g13"/>
<dbReference type="AlphaFoldDB" id="A0A0L6URZ7"/>
<feature type="compositionally biased region" description="Basic and acidic residues" evidence="1">
    <location>
        <begin position="964"/>
        <end position="976"/>
    </location>
</feature>
<comment type="caution">
    <text evidence="3">The sequence shown here is derived from an EMBL/GenBank/DDBJ whole genome shotgun (WGS) entry which is preliminary data.</text>
</comment>
<evidence type="ECO:0000313" key="3">
    <source>
        <dbReference type="EMBL" id="KNZ51289.1"/>
    </source>
</evidence>
<feature type="region of interest" description="Disordered" evidence="1">
    <location>
        <begin position="166"/>
        <end position="222"/>
    </location>
</feature>
<feature type="compositionally biased region" description="Basic and acidic residues" evidence="1">
    <location>
        <begin position="807"/>
        <end position="823"/>
    </location>
</feature>
<feature type="compositionally biased region" description="Polar residues" evidence="1">
    <location>
        <begin position="188"/>
        <end position="197"/>
    </location>
</feature>
<sequence length="1043" mass="117486">MNVKWRRKRRRCSCIIEWSESIPSDHHHLILNVRLSWRYFWQVLISCGIYNTQLLARWLDMLQNTYSGRCSCSAEGVSLHMYLVFFSHGTDHPSSIRSAILEWEVCAREFILISSLPPASDHSLVFLFFFFPFLYLYAHIYYTFYFLQMLLDRRNTRDSCLPRFKPSAAQQTSNNSNSNHSTVKNSSFNQNTQSRPQTHLHHAPAGLGSSSSSSKNSLIKPLGNSFRRRTPLFSRRLSSSNVLKQSDNIMEKQLNNRHSSLIPHTTIPSTPTYIRPTTSPTYPPTKQLPTVISNQKLIKPKQRLPVLNRASLLKNNNNNNNKSPEAPVMQPISMLSLGIQYTPKPHPINYTSQPTPTQSTSQPSPTQSTSQPTLIPSSISFRPSPRASSLNFGLKRLSCAVPVNKFSNIVPSTPHFHYPPGLNNITRRASTLTLASTCSADSDQEYKFSDLASIHLPSPTDSFHPSIASIDLLSDFPMPPSRTPYRSPACSLMRQPSFSLAIDTVQDLYHPYQPPQIPLPPLPSPNNSRFHFNPPSLPDQLQLGSNPSSPSSHPDNTPTQPMTSTEALPARLPHLKPFHPPDLSSSGDNLDDFFDLYDHSPLAPQRFMRLKRPHDMSLGSTRTALTHTNLLEVDLPTSRHSHPGYDDDDFIPEEEDDHSSFVVKDELVQFTQMRDDDDDEEGDVSEIDLNEPLNMMAVRLGYQLDLPDASDSDDDEDVDLRRFYHFDNDEDELLDNRPPMPSSSRGHGRPVLQIRSLSSLRVFWQNHSCRSRAQRVVIAEVSSSDEEEFDLKLDHAHLSSKHQQRKQANEDLIEKNKKEEIKRSSYGSAGTQCSYTATTPSSSSSSDRTSLPTPESAQASTGRRIAENNHEMIRGVVGLGFDMGEAPHQTAAVERLEYFLPGIPGSVERQQWLHRAFSKHEKSPMSIPLSLPLASERLAEERKEEQKDKEEEEEGRASSQPDPPPHDQDVSADLRRGCVSPTLLSPFAMDGSMDDTEKEECLALEQEQGGEDDNSEKKAGQTRLSVATSRRLKPLARLVDPRL</sequence>
<feature type="region of interest" description="Disordered" evidence="1">
    <location>
        <begin position="261"/>
        <end position="288"/>
    </location>
</feature>
<feature type="compositionally biased region" description="Low complexity" evidence="1">
    <location>
        <begin position="545"/>
        <end position="559"/>
    </location>
</feature>
<feature type="compositionally biased region" description="Polar residues" evidence="1">
    <location>
        <begin position="261"/>
        <end position="280"/>
    </location>
</feature>
<feature type="transmembrane region" description="Helical" evidence="2">
    <location>
        <begin position="124"/>
        <end position="147"/>
    </location>
</feature>
<gene>
    <name evidence="3" type="ORF">VP01_400g13</name>
</gene>
<feature type="compositionally biased region" description="Low complexity" evidence="1">
    <location>
        <begin position="351"/>
        <end position="383"/>
    </location>
</feature>
<feature type="region of interest" description="Disordered" evidence="1">
    <location>
        <begin position="343"/>
        <end position="383"/>
    </location>
</feature>
<evidence type="ECO:0000313" key="4">
    <source>
        <dbReference type="Proteomes" id="UP000037035"/>
    </source>
</evidence>
<feature type="compositionally biased region" description="Low complexity" evidence="1">
    <location>
        <begin position="173"/>
        <end position="187"/>
    </location>
</feature>
<proteinExistence type="predicted"/>
<evidence type="ECO:0000256" key="1">
    <source>
        <dbReference type="SAM" id="MobiDB-lite"/>
    </source>
</evidence>
<dbReference type="OrthoDB" id="2502939at2759"/>
<feature type="region of interest" description="Disordered" evidence="1">
    <location>
        <begin position="938"/>
        <end position="1043"/>
    </location>
</feature>